<dbReference type="AlphaFoldDB" id="A0A0B6Y5M6"/>
<proteinExistence type="predicted"/>
<organism evidence="2">
    <name type="scientific">Arion vulgaris</name>
    <dbReference type="NCBI Taxonomy" id="1028688"/>
    <lineage>
        <taxon>Eukaryota</taxon>
        <taxon>Metazoa</taxon>
        <taxon>Spiralia</taxon>
        <taxon>Lophotrochozoa</taxon>
        <taxon>Mollusca</taxon>
        <taxon>Gastropoda</taxon>
        <taxon>Heterobranchia</taxon>
        <taxon>Euthyneura</taxon>
        <taxon>Panpulmonata</taxon>
        <taxon>Eupulmonata</taxon>
        <taxon>Stylommatophora</taxon>
        <taxon>Helicina</taxon>
        <taxon>Arionoidea</taxon>
        <taxon>Arionidae</taxon>
        <taxon>Arion</taxon>
    </lineage>
</organism>
<sequence>EYLVSEDLMEPRIAKALVAKALYKGLDEGVVKRSRGSHRYQVCASPARGRRRQGPPRKAREASKRVRADRLADSRKKRRRP</sequence>
<feature type="compositionally biased region" description="Basic and acidic residues" evidence="1">
    <location>
        <begin position="58"/>
        <end position="74"/>
    </location>
</feature>
<evidence type="ECO:0000313" key="2">
    <source>
        <dbReference type="EMBL" id="CEK51612.1"/>
    </source>
</evidence>
<protein>
    <submittedName>
        <fullName evidence="2">Uncharacterized protein</fullName>
    </submittedName>
</protein>
<dbReference type="EMBL" id="HACG01004747">
    <property type="protein sequence ID" value="CEK51612.1"/>
    <property type="molecule type" value="Transcribed_RNA"/>
</dbReference>
<reference evidence="2" key="1">
    <citation type="submission" date="2014-12" db="EMBL/GenBank/DDBJ databases">
        <title>Insight into the proteome of Arion vulgaris.</title>
        <authorList>
            <person name="Aradska J."/>
            <person name="Bulat T."/>
            <person name="Smidak R."/>
            <person name="Sarate P."/>
            <person name="Gangsoo J."/>
            <person name="Sialana F."/>
            <person name="Bilban M."/>
            <person name="Lubec G."/>
        </authorList>
    </citation>
    <scope>NUCLEOTIDE SEQUENCE</scope>
    <source>
        <tissue evidence="2">Skin</tissue>
    </source>
</reference>
<name>A0A0B6Y5M6_9EUPU</name>
<feature type="non-terminal residue" evidence="2">
    <location>
        <position position="1"/>
    </location>
</feature>
<gene>
    <name evidence="2" type="primary">ORF13884</name>
</gene>
<feature type="region of interest" description="Disordered" evidence="1">
    <location>
        <begin position="34"/>
        <end position="81"/>
    </location>
</feature>
<accession>A0A0B6Y5M6</accession>
<evidence type="ECO:0000256" key="1">
    <source>
        <dbReference type="SAM" id="MobiDB-lite"/>
    </source>
</evidence>
<feature type="compositionally biased region" description="Basic residues" evidence="1">
    <location>
        <begin position="48"/>
        <end position="57"/>
    </location>
</feature>